<comment type="similarity">
    <text evidence="1 2">Belongs to the UPF0301 (AlgH) family.</text>
</comment>
<protein>
    <recommendedName>
        <fullName evidence="2">UPF0301 protein</fullName>
    </recommendedName>
</protein>
<dbReference type="Pfam" id="PF02622">
    <property type="entry name" value="DUF179"/>
    <property type="match status" value="1"/>
</dbReference>
<dbReference type="InterPro" id="IPR003774">
    <property type="entry name" value="AlgH-like"/>
</dbReference>
<evidence type="ECO:0000256" key="1">
    <source>
        <dbReference type="ARBA" id="ARBA00009600"/>
    </source>
</evidence>
<evidence type="ECO:0000256" key="2">
    <source>
        <dbReference type="HAMAP-Rule" id="MF_00758"/>
    </source>
</evidence>
<dbReference type="Gene3D" id="3.40.1740.10">
    <property type="entry name" value="VC0467-like"/>
    <property type="match status" value="1"/>
</dbReference>
<evidence type="ECO:0000313" key="3">
    <source>
        <dbReference type="EMBL" id="ADI21764.1"/>
    </source>
</evidence>
<accession>E7C2U0</accession>
<name>E7C2U0_9GAMM</name>
<dbReference type="SUPFAM" id="SSF143456">
    <property type="entry name" value="VC0467-like"/>
    <property type="match status" value="1"/>
</dbReference>
<dbReference type="EMBL" id="GU567965">
    <property type="protein sequence ID" value="ADI21764.1"/>
    <property type="molecule type" value="Genomic_DNA"/>
</dbReference>
<proteinExistence type="inferred from homology"/>
<reference evidence="3" key="1">
    <citation type="submission" date="2010-01" db="EMBL/GenBank/DDBJ databases">
        <title>Genome fragments of uncultured bacteria from the North Pacific subtropical Gyre.</title>
        <authorList>
            <person name="Pham V.D."/>
            <person name="Delong E.F."/>
        </authorList>
    </citation>
    <scope>NUCLEOTIDE SEQUENCE</scope>
</reference>
<dbReference type="GO" id="GO:0005829">
    <property type="term" value="C:cytosol"/>
    <property type="evidence" value="ECO:0007669"/>
    <property type="project" value="TreeGrafter"/>
</dbReference>
<dbReference type="PANTHER" id="PTHR30327">
    <property type="entry name" value="UNCHARACTERIZED PROTEIN YQGE"/>
    <property type="match status" value="1"/>
</dbReference>
<dbReference type="HAMAP" id="MF_00758">
    <property type="entry name" value="UPF0301"/>
    <property type="match status" value="1"/>
</dbReference>
<dbReference type="PANTHER" id="PTHR30327:SF1">
    <property type="entry name" value="UPF0301 PROTEIN YQGE"/>
    <property type="match status" value="1"/>
</dbReference>
<dbReference type="AlphaFoldDB" id="E7C2U0"/>
<organism evidence="3">
    <name type="scientific">uncultured gamma proteobacterium HF0130_22O14</name>
    <dbReference type="NCBI Taxonomy" id="723567"/>
    <lineage>
        <taxon>Bacteria</taxon>
        <taxon>Pseudomonadati</taxon>
        <taxon>Pseudomonadota</taxon>
        <taxon>Gammaproteobacteria</taxon>
        <taxon>environmental samples</taxon>
    </lineage>
</organism>
<sequence>MSINNSLVGQFLIASPSLKDPNFEKTVTLVCEQNESGSLGLIINKPLHQDLEEVISQMDLNEIDTKEISFLQGGPVGLDRGFVIHNSGLWKNTTEVNENTFITSSRDIIDDIIDGQGPNHSLFIVGYSGWGPGQLESELMTNSWISAPYDPAIVFDIDTDSRWEKSIDSLGIKSVNISDQIGHA</sequence>